<dbReference type="EMBL" id="CM000763">
    <property type="protein sequence ID" value="KXG30121.1"/>
    <property type="molecule type" value="Genomic_DNA"/>
</dbReference>
<reference evidence="1 2" key="1">
    <citation type="journal article" date="2009" name="Nature">
        <title>The Sorghum bicolor genome and the diversification of grasses.</title>
        <authorList>
            <person name="Paterson A.H."/>
            <person name="Bowers J.E."/>
            <person name="Bruggmann R."/>
            <person name="Dubchak I."/>
            <person name="Grimwood J."/>
            <person name="Gundlach H."/>
            <person name="Haberer G."/>
            <person name="Hellsten U."/>
            <person name="Mitros T."/>
            <person name="Poliakov A."/>
            <person name="Schmutz J."/>
            <person name="Spannagl M."/>
            <person name="Tang H."/>
            <person name="Wang X."/>
            <person name="Wicker T."/>
            <person name="Bharti A.K."/>
            <person name="Chapman J."/>
            <person name="Feltus F.A."/>
            <person name="Gowik U."/>
            <person name="Grigoriev I.V."/>
            <person name="Lyons E."/>
            <person name="Maher C.A."/>
            <person name="Martis M."/>
            <person name="Narechania A."/>
            <person name="Otillar R.P."/>
            <person name="Penning B.W."/>
            <person name="Salamov A.A."/>
            <person name="Wang Y."/>
            <person name="Zhang L."/>
            <person name="Carpita N.C."/>
            <person name="Freeling M."/>
            <person name="Gingle A.R."/>
            <person name="Hash C.T."/>
            <person name="Keller B."/>
            <person name="Klein P."/>
            <person name="Kresovich S."/>
            <person name="McCann M.C."/>
            <person name="Ming R."/>
            <person name="Peterson D.G."/>
            <person name="Mehboob-ur-Rahman"/>
            <person name="Ware D."/>
            <person name="Westhoff P."/>
            <person name="Mayer K.F."/>
            <person name="Messing J."/>
            <person name="Rokhsar D.S."/>
        </authorList>
    </citation>
    <scope>NUCLEOTIDE SEQUENCE [LARGE SCALE GENOMIC DNA]</scope>
    <source>
        <strain evidence="2">cv. BTx623</strain>
    </source>
</reference>
<accession>A0A194YPJ9</accession>
<dbReference type="Proteomes" id="UP000000768">
    <property type="component" value="Chromosome 4"/>
</dbReference>
<organism evidence="1 2">
    <name type="scientific">Sorghum bicolor</name>
    <name type="common">Sorghum</name>
    <name type="synonym">Sorghum vulgare</name>
    <dbReference type="NCBI Taxonomy" id="4558"/>
    <lineage>
        <taxon>Eukaryota</taxon>
        <taxon>Viridiplantae</taxon>
        <taxon>Streptophyta</taxon>
        <taxon>Embryophyta</taxon>
        <taxon>Tracheophyta</taxon>
        <taxon>Spermatophyta</taxon>
        <taxon>Magnoliopsida</taxon>
        <taxon>Liliopsida</taxon>
        <taxon>Poales</taxon>
        <taxon>Poaceae</taxon>
        <taxon>PACMAD clade</taxon>
        <taxon>Panicoideae</taxon>
        <taxon>Andropogonodae</taxon>
        <taxon>Andropogoneae</taxon>
        <taxon>Sorghinae</taxon>
        <taxon>Sorghum</taxon>
    </lineage>
</organism>
<name>A0A194YPJ9_SORBI</name>
<dbReference type="InParanoid" id="A0A194YPJ9"/>
<proteinExistence type="predicted"/>
<reference evidence="2" key="2">
    <citation type="journal article" date="2018" name="Plant J.">
        <title>The Sorghum bicolor reference genome: improved assembly, gene annotations, a transcriptome atlas, and signatures of genome organization.</title>
        <authorList>
            <person name="McCormick R.F."/>
            <person name="Truong S.K."/>
            <person name="Sreedasyam A."/>
            <person name="Jenkins J."/>
            <person name="Shu S."/>
            <person name="Sims D."/>
            <person name="Kennedy M."/>
            <person name="Amirebrahimi M."/>
            <person name="Weers B.D."/>
            <person name="McKinley B."/>
            <person name="Mattison A."/>
            <person name="Morishige D.T."/>
            <person name="Grimwood J."/>
            <person name="Schmutz J."/>
            <person name="Mullet J.E."/>
        </authorList>
    </citation>
    <scope>NUCLEOTIDE SEQUENCE [LARGE SCALE GENOMIC DNA]</scope>
    <source>
        <strain evidence="2">cv. BTx623</strain>
    </source>
</reference>
<protein>
    <submittedName>
        <fullName evidence="1">Uncharacterized protein</fullName>
    </submittedName>
</protein>
<evidence type="ECO:0000313" key="1">
    <source>
        <dbReference type="EMBL" id="KXG30121.1"/>
    </source>
</evidence>
<evidence type="ECO:0000313" key="2">
    <source>
        <dbReference type="Proteomes" id="UP000000768"/>
    </source>
</evidence>
<dbReference type="Gramene" id="KXG30121">
    <property type="protein sequence ID" value="KXG30121"/>
    <property type="gene ID" value="SORBI_3004G135300"/>
</dbReference>
<gene>
    <name evidence="1" type="ORF">SORBI_3004G135300</name>
</gene>
<dbReference type="AlphaFoldDB" id="A0A194YPJ9"/>
<sequence length="116" mass="13209">MERSRAAARAYAAGAVIVLLPPLRHGRCCAVASLLPIWTAPRPSSRSPNGRTFYRRRERARDRGDNAAWWQQRVQRRRCRNCRTRAALLMQARAGVESLRCRTPGQAPWRREATAA</sequence>
<dbReference type="ExpressionAtlas" id="A0A194YPJ9">
    <property type="expression patterns" value="baseline and differential"/>
</dbReference>
<keyword evidence="2" id="KW-1185">Reference proteome</keyword>